<dbReference type="STRING" id="13333.W1NFF7"/>
<reference evidence="5" key="1">
    <citation type="journal article" date="2013" name="Science">
        <title>The Amborella genome and the evolution of flowering plants.</title>
        <authorList>
            <consortium name="Amborella Genome Project"/>
        </authorList>
    </citation>
    <scope>NUCLEOTIDE SEQUENCE [LARGE SCALE GENOMIC DNA]</scope>
</reference>
<dbReference type="Gramene" id="ERM93910">
    <property type="protein sequence ID" value="ERM93910"/>
    <property type="gene ID" value="AMTR_s00137p00052220"/>
</dbReference>
<gene>
    <name evidence="4" type="ORF">AMTR_s00137p00052220</name>
</gene>
<evidence type="ECO:0000256" key="2">
    <source>
        <dbReference type="SAM" id="MobiDB-lite"/>
    </source>
</evidence>
<feature type="compositionally biased region" description="Low complexity" evidence="2">
    <location>
        <begin position="398"/>
        <end position="436"/>
    </location>
</feature>
<sequence>MAIRSVKKFDLLYFFLPILASGQEKSSEETLRPPLVPSEKNNGVSRKPKTREVTSRYKSAPTSSPFPSSSFASPARRSPSPNINRANPRPESPLPKRSQSAERRRPSTPSYSSRPSTPSSPSRPSTPPNVETQITSKRPLGRTAEGLWPSTRSLSVSFQADTFSLPIIKRERPVTHSSDHTLRPSANLVRGQEGTPSMARKVTPERKRTPLRGKNADLLENSKPLDNSHCRELGDQQRWPGRSGGRLTGNAFTRSVDFSEKAGKATVSLVQGKGNTVRTPKLDGESRSPEGSIAPSRAVRRMSFDGREDAEMGLSDRGSLRGSDDGDSVLAPLQRRWRSQDSGVGVSRSSSESLGVDKRIQSGSSSFTVRTLAHETNIPAIFLTEANTRVQGRPKLVTSPTGGSSGVSGRTSSTLRLSRSHPASPSKAASTTSSSRGMASPTRTRVGLLTPFPSANSVGTRTTGSSPSVLSFVADVRKGKKGLSQIEEAHQLRLLYNRHLQWRFVNARADTALSIQQVTAEMLLYNVWFNTSDLRDSVILKRIELHQLRQETKLNAVLKEQLSYLDEWALVERDHSSSLAGAIEALEASTLRLPVTGGARADINSVEEAISSAVDVMQAMGASVCYLLSKVEGMNQLVSELANVAAQERAMLDECGHLLAATAAVQVEESSLRTHLIQMRRAICNGEQPNMAMETFV</sequence>
<feature type="chain" id="PRO_5004807629" evidence="3">
    <location>
        <begin position="23"/>
        <end position="697"/>
    </location>
</feature>
<organism evidence="4 5">
    <name type="scientific">Amborella trichopoda</name>
    <dbReference type="NCBI Taxonomy" id="13333"/>
    <lineage>
        <taxon>Eukaryota</taxon>
        <taxon>Viridiplantae</taxon>
        <taxon>Streptophyta</taxon>
        <taxon>Embryophyta</taxon>
        <taxon>Tracheophyta</taxon>
        <taxon>Spermatophyta</taxon>
        <taxon>Magnoliopsida</taxon>
        <taxon>Amborellales</taxon>
        <taxon>Amborellaceae</taxon>
        <taxon>Amborella</taxon>
    </lineage>
</organism>
<dbReference type="PANTHER" id="PTHR31807:SF37">
    <property type="entry name" value="HAUS AUGMIN-LIKE COMPLEX SUBUNIT 8"/>
    <property type="match status" value="1"/>
</dbReference>
<dbReference type="GO" id="GO:0051225">
    <property type="term" value="P:spindle assembly"/>
    <property type="evidence" value="ECO:0000318"/>
    <property type="project" value="GO_Central"/>
</dbReference>
<proteinExistence type="inferred from homology"/>
<dbReference type="Pfam" id="PF04484">
    <property type="entry name" value="QWRF"/>
    <property type="match status" value="1"/>
</dbReference>
<keyword evidence="3" id="KW-0732">Signal</keyword>
<dbReference type="Proteomes" id="UP000017836">
    <property type="component" value="Unassembled WGS sequence"/>
</dbReference>
<evidence type="ECO:0000313" key="5">
    <source>
        <dbReference type="Proteomes" id="UP000017836"/>
    </source>
</evidence>
<name>W1NFF7_AMBTC</name>
<feature type="region of interest" description="Disordered" evidence="2">
    <location>
        <begin position="173"/>
        <end position="248"/>
    </location>
</feature>
<protein>
    <submittedName>
        <fullName evidence="4">Uncharacterized protein</fullName>
    </submittedName>
</protein>
<feature type="compositionally biased region" description="Basic and acidic residues" evidence="2">
    <location>
        <begin position="173"/>
        <end position="182"/>
    </location>
</feature>
<feature type="compositionally biased region" description="Low complexity" evidence="2">
    <location>
        <begin position="59"/>
        <end position="81"/>
    </location>
</feature>
<feature type="region of interest" description="Disordered" evidence="2">
    <location>
        <begin position="392"/>
        <end position="461"/>
    </location>
</feature>
<feature type="compositionally biased region" description="Low complexity" evidence="2">
    <location>
        <begin position="340"/>
        <end position="354"/>
    </location>
</feature>
<dbReference type="OMA" id="CEMLMAS"/>
<dbReference type="eggNOG" id="ENOG502QR63">
    <property type="taxonomic scope" value="Eukaryota"/>
</dbReference>
<dbReference type="EMBL" id="KI397541">
    <property type="protein sequence ID" value="ERM93910.1"/>
    <property type="molecule type" value="Genomic_DNA"/>
</dbReference>
<feature type="compositionally biased region" description="Low complexity" evidence="2">
    <location>
        <begin position="107"/>
        <end position="123"/>
    </location>
</feature>
<feature type="region of interest" description="Disordered" evidence="2">
    <location>
        <begin position="273"/>
        <end position="357"/>
    </location>
</feature>
<dbReference type="AlphaFoldDB" id="W1NFF7"/>
<feature type="compositionally biased region" description="Basic and acidic residues" evidence="2">
    <location>
        <begin position="226"/>
        <end position="235"/>
    </location>
</feature>
<comment type="similarity">
    <text evidence="1">Belongs to the QWRF family.</text>
</comment>
<dbReference type="GO" id="GO:0008017">
    <property type="term" value="F:microtubule binding"/>
    <property type="evidence" value="ECO:0000318"/>
    <property type="project" value="GO_Central"/>
</dbReference>
<evidence type="ECO:0000256" key="1">
    <source>
        <dbReference type="ARBA" id="ARBA00010016"/>
    </source>
</evidence>
<feature type="signal peptide" evidence="3">
    <location>
        <begin position="1"/>
        <end position="22"/>
    </location>
</feature>
<dbReference type="InterPro" id="IPR007573">
    <property type="entry name" value="QWRF"/>
</dbReference>
<evidence type="ECO:0000256" key="3">
    <source>
        <dbReference type="SAM" id="SignalP"/>
    </source>
</evidence>
<dbReference type="PANTHER" id="PTHR31807">
    <property type="entry name" value="AUGMIN FAMILY MEMBER"/>
    <property type="match status" value="1"/>
</dbReference>
<dbReference type="HOGENOM" id="CLU_025164_2_0_1"/>
<feature type="region of interest" description="Disordered" evidence="2">
    <location>
        <begin position="23"/>
        <end position="146"/>
    </location>
</feature>
<dbReference type="GO" id="GO:0005880">
    <property type="term" value="C:nuclear microtubule"/>
    <property type="evidence" value="ECO:0000318"/>
    <property type="project" value="GO_Central"/>
</dbReference>
<dbReference type="GO" id="GO:0005737">
    <property type="term" value="C:cytoplasm"/>
    <property type="evidence" value="ECO:0000318"/>
    <property type="project" value="GO_Central"/>
</dbReference>
<evidence type="ECO:0000313" key="4">
    <source>
        <dbReference type="EMBL" id="ERM93910.1"/>
    </source>
</evidence>
<accession>W1NFF7</accession>
<keyword evidence="5" id="KW-1185">Reference proteome</keyword>